<dbReference type="EMBL" id="PSQE01000007">
    <property type="protein sequence ID" value="RHN44022.1"/>
    <property type="molecule type" value="Genomic_DNA"/>
</dbReference>
<dbReference type="Proteomes" id="UP000265566">
    <property type="component" value="Chromosome 7"/>
</dbReference>
<protein>
    <submittedName>
        <fullName evidence="1">Uncharacterized protein</fullName>
    </submittedName>
</protein>
<name>A0A396GSC9_MEDTR</name>
<gene>
    <name evidence="1" type="ORF">MtrunA17_Chr7g0214811</name>
</gene>
<accession>A0A396GSC9</accession>
<organism evidence="1">
    <name type="scientific">Medicago truncatula</name>
    <name type="common">Barrel medic</name>
    <name type="synonym">Medicago tribuloides</name>
    <dbReference type="NCBI Taxonomy" id="3880"/>
    <lineage>
        <taxon>Eukaryota</taxon>
        <taxon>Viridiplantae</taxon>
        <taxon>Streptophyta</taxon>
        <taxon>Embryophyta</taxon>
        <taxon>Tracheophyta</taxon>
        <taxon>Spermatophyta</taxon>
        <taxon>Magnoliopsida</taxon>
        <taxon>eudicotyledons</taxon>
        <taxon>Gunneridae</taxon>
        <taxon>Pentapetalae</taxon>
        <taxon>rosids</taxon>
        <taxon>fabids</taxon>
        <taxon>Fabales</taxon>
        <taxon>Fabaceae</taxon>
        <taxon>Papilionoideae</taxon>
        <taxon>50 kb inversion clade</taxon>
        <taxon>NPAAA clade</taxon>
        <taxon>Hologalegina</taxon>
        <taxon>IRL clade</taxon>
        <taxon>Trifolieae</taxon>
        <taxon>Medicago</taxon>
    </lineage>
</organism>
<dbReference type="AlphaFoldDB" id="A0A396GSC9"/>
<proteinExistence type="predicted"/>
<sequence length="104" mass="12618">MRRTKAMWWNFERNFGAGLLFKNMNMNKCSSNLLIKSPTTWMMHMIYFGEVTFLHGRLSFLYIEKREQLLFIVYDDCHILSTLYLEMLDFKMSKNLSRYIIVQL</sequence>
<evidence type="ECO:0000313" key="1">
    <source>
        <dbReference type="EMBL" id="RHN44022.1"/>
    </source>
</evidence>
<comment type="caution">
    <text evidence="1">The sequence shown here is derived from an EMBL/GenBank/DDBJ whole genome shotgun (WGS) entry which is preliminary data.</text>
</comment>
<reference evidence="1" key="1">
    <citation type="journal article" date="2018" name="Nat. Plants">
        <title>Whole-genome landscape of Medicago truncatula symbiotic genes.</title>
        <authorList>
            <person name="Pecrix Y."/>
            <person name="Gamas P."/>
            <person name="Carrere S."/>
        </authorList>
    </citation>
    <scope>NUCLEOTIDE SEQUENCE</scope>
    <source>
        <tissue evidence="1">Leaves</tissue>
    </source>
</reference>
<dbReference type="Gramene" id="rna38066">
    <property type="protein sequence ID" value="RHN44022.1"/>
    <property type="gene ID" value="gene38066"/>
</dbReference>